<evidence type="ECO:0000259" key="2">
    <source>
        <dbReference type="PROSITE" id="PS50879"/>
    </source>
</evidence>
<protein>
    <recommendedName>
        <fullName evidence="5">Reverse transcriptase</fullName>
    </recommendedName>
</protein>
<dbReference type="GO" id="GO:0004523">
    <property type="term" value="F:RNA-DNA hybrid ribonuclease activity"/>
    <property type="evidence" value="ECO:0007669"/>
    <property type="project" value="InterPro"/>
</dbReference>
<dbReference type="CDD" id="cd01650">
    <property type="entry name" value="RT_nLTR_like"/>
    <property type="match status" value="1"/>
</dbReference>
<dbReference type="InterPro" id="IPR036397">
    <property type="entry name" value="RNaseH_sf"/>
</dbReference>
<dbReference type="InterPro" id="IPR002156">
    <property type="entry name" value="RNaseH_domain"/>
</dbReference>
<dbReference type="CDD" id="cd06222">
    <property type="entry name" value="RNase_H_like"/>
    <property type="match status" value="1"/>
</dbReference>
<dbReference type="InterPro" id="IPR000477">
    <property type="entry name" value="RT_dom"/>
</dbReference>
<proteinExistence type="predicted"/>
<dbReference type="PROSITE" id="PS50879">
    <property type="entry name" value="RNASE_H_1"/>
    <property type="match status" value="1"/>
</dbReference>
<sequence>MSTIVRRRRNRISRIKNDLGEWITDEGGTMSFIREGFCKLFSTTLDCSPLLIPQPSRWQAVLSEEDKDSLNLPVTDDEIREGLWALKPYKAPGPDGLHEGFFQRFWPTVKESVRNEVMKIFETSRIPDYLNRTNIVLIPKIAGPEILGNYRPISLCNTVYKIVTKIIVARLRPHLDKLVCPLQSAFVTRRSSVDNAIVVQELIHTISNKKGRGGYMAIKVDLEKAYDKIEWSFIREVLTNANLPHNLVNLIMSCVSSVSTSILFNGGNVEPIFPSRGIRQGDPLSPYLFILCMEVLGHLIEDKCSKKRWVPVKSSQSGMAFSHLFFADDLVLFAKADHVNCSTIRDVLDDFCGRSGQSISESKSRVYFSPNVDVDTRESLCDILGFKFTPNLGKYLGFPLKHRGGNNQDLNFILDRVKQKLAGWKANLLSLAGRTVLIQASTSTIPAYVMQCTALPKKLLDDIDRVNRNFLWGSSDSSKRTHWVGWHKVTKAKAQGGLGIQSARGRNQALLAKLNWRFRTEKDALWAKAPLRTLIQGPLLEEEESLQVKEVFGPFGWDWSKISIQIPNDILMEINAMPCSLGASIEEDRLIWNGDKHGDFTLKSAYSLATRCNEEEEEFMGFWVWKVDTLPRINFFMWQCLHNSIGVGDCLVKRHLSELDRCPICLREVETIIHRLRDCEMAKTTWTSLGIQPNSSFFEESLHIWLENGCRMPNQPPWRILFPFVIWLLWKERNNVVFRGQNFRPGIHSEAVFQALEFLHCVVNPKISGSRRMIQIRWEKPSPGWVRLNIDGSALGNPGRAGCGGIIRNDLGDWLGGFSRCIGITTSFIAELWALRDGLNLCHNMHFQAVDIQIDAKAVVDAISNPSYSNRVVMPIVEDCRQLISQFGQVRIGHCYREANYCADFLARKGVFQDCCLCVYQDPPVDLLDLIDADKEGVFCIRAVPDLASCL</sequence>
<reference evidence="3 4" key="1">
    <citation type="submission" date="2024-01" db="EMBL/GenBank/DDBJ databases">
        <title>A telomere-to-telomere, gap-free genome of sweet tea (Lithocarpus litseifolius).</title>
        <authorList>
            <person name="Zhou J."/>
        </authorList>
    </citation>
    <scope>NUCLEOTIDE SEQUENCE [LARGE SCALE GENOMIC DNA]</scope>
    <source>
        <strain evidence="3">Zhou-2022a</strain>
        <tissue evidence="3">Leaf</tissue>
    </source>
</reference>
<evidence type="ECO:0008006" key="5">
    <source>
        <dbReference type="Google" id="ProtNLM"/>
    </source>
</evidence>
<dbReference type="EMBL" id="JAZDWU010000003">
    <property type="protein sequence ID" value="KAL0007893.1"/>
    <property type="molecule type" value="Genomic_DNA"/>
</dbReference>
<dbReference type="SUPFAM" id="SSF56672">
    <property type="entry name" value="DNA/RNA polymerases"/>
    <property type="match status" value="1"/>
</dbReference>
<dbReference type="Pfam" id="PF13456">
    <property type="entry name" value="RVT_3"/>
    <property type="match status" value="1"/>
</dbReference>
<feature type="domain" description="Reverse transcriptase" evidence="1">
    <location>
        <begin position="119"/>
        <end position="388"/>
    </location>
</feature>
<dbReference type="PROSITE" id="PS50878">
    <property type="entry name" value="RT_POL"/>
    <property type="match status" value="1"/>
</dbReference>
<evidence type="ECO:0000313" key="4">
    <source>
        <dbReference type="Proteomes" id="UP001459277"/>
    </source>
</evidence>
<dbReference type="PANTHER" id="PTHR33116">
    <property type="entry name" value="REVERSE TRANSCRIPTASE ZINC-BINDING DOMAIN-CONTAINING PROTEIN-RELATED-RELATED"/>
    <property type="match status" value="1"/>
</dbReference>
<evidence type="ECO:0000259" key="1">
    <source>
        <dbReference type="PROSITE" id="PS50878"/>
    </source>
</evidence>
<comment type="caution">
    <text evidence="3">The sequence shown here is derived from an EMBL/GenBank/DDBJ whole genome shotgun (WGS) entry which is preliminary data.</text>
</comment>
<keyword evidence="4" id="KW-1185">Reference proteome</keyword>
<dbReference type="InterPro" id="IPR012337">
    <property type="entry name" value="RNaseH-like_sf"/>
</dbReference>
<evidence type="ECO:0000313" key="3">
    <source>
        <dbReference type="EMBL" id="KAL0007893.1"/>
    </source>
</evidence>
<organism evidence="3 4">
    <name type="scientific">Lithocarpus litseifolius</name>
    <dbReference type="NCBI Taxonomy" id="425828"/>
    <lineage>
        <taxon>Eukaryota</taxon>
        <taxon>Viridiplantae</taxon>
        <taxon>Streptophyta</taxon>
        <taxon>Embryophyta</taxon>
        <taxon>Tracheophyta</taxon>
        <taxon>Spermatophyta</taxon>
        <taxon>Magnoliopsida</taxon>
        <taxon>eudicotyledons</taxon>
        <taxon>Gunneridae</taxon>
        <taxon>Pentapetalae</taxon>
        <taxon>rosids</taxon>
        <taxon>fabids</taxon>
        <taxon>Fagales</taxon>
        <taxon>Fagaceae</taxon>
        <taxon>Lithocarpus</taxon>
    </lineage>
</organism>
<dbReference type="AlphaFoldDB" id="A0AAW2DBB8"/>
<dbReference type="PANTHER" id="PTHR33116:SF86">
    <property type="entry name" value="REVERSE TRANSCRIPTASE DOMAIN-CONTAINING PROTEIN"/>
    <property type="match status" value="1"/>
</dbReference>
<dbReference type="InterPro" id="IPR044730">
    <property type="entry name" value="RNase_H-like_dom_plant"/>
</dbReference>
<accession>A0AAW2DBB8</accession>
<dbReference type="InterPro" id="IPR043502">
    <property type="entry name" value="DNA/RNA_pol_sf"/>
</dbReference>
<dbReference type="Proteomes" id="UP001459277">
    <property type="component" value="Unassembled WGS sequence"/>
</dbReference>
<dbReference type="SUPFAM" id="SSF53098">
    <property type="entry name" value="Ribonuclease H-like"/>
    <property type="match status" value="1"/>
</dbReference>
<gene>
    <name evidence="3" type="ORF">SO802_009395</name>
</gene>
<feature type="domain" description="RNase H type-1" evidence="2">
    <location>
        <begin position="782"/>
        <end position="912"/>
    </location>
</feature>
<dbReference type="Gene3D" id="3.30.420.10">
    <property type="entry name" value="Ribonuclease H-like superfamily/Ribonuclease H"/>
    <property type="match status" value="1"/>
</dbReference>
<dbReference type="Pfam" id="PF00078">
    <property type="entry name" value="RVT_1"/>
    <property type="match status" value="1"/>
</dbReference>
<dbReference type="InterPro" id="IPR026960">
    <property type="entry name" value="RVT-Znf"/>
</dbReference>
<dbReference type="GO" id="GO:0003676">
    <property type="term" value="F:nucleic acid binding"/>
    <property type="evidence" value="ECO:0007669"/>
    <property type="project" value="InterPro"/>
</dbReference>
<name>A0AAW2DBB8_9ROSI</name>
<dbReference type="Pfam" id="PF13966">
    <property type="entry name" value="zf-RVT"/>
    <property type="match status" value="1"/>
</dbReference>